<comment type="similarity">
    <text evidence="2">Belongs to the thioredoxin family. DsbA subfamily.</text>
</comment>
<dbReference type="PROSITE" id="PS00194">
    <property type="entry name" value="THIOREDOXIN_1"/>
    <property type="match status" value="1"/>
</dbReference>
<name>A0ABU1D6K7_9BURK</name>
<evidence type="ECO:0000256" key="8">
    <source>
        <dbReference type="SAM" id="SignalP"/>
    </source>
</evidence>
<protein>
    <recommendedName>
        <fullName evidence="7">Thiol:disulfide interchange protein</fullName>
    </recommendedName>
</protein>
<dbReference type="InterPro" id="IPR017937">
    <property type="entry name" value="Thioredoxin_CS"/>
</dbReference>
<sequence length="210" mass="23135">MSLKHPLLRSLAATALLAGLAVAPTGAAVADDRYATVEPAQPSDTTGKIEVLEFFAYTCPHCFTMEPMTAKWAQTFPDNVAFKRVPVAFNANMADLQKMYYTLEALDRLDLHEKFFVALHRERQRIYTADAMADWAAKQGVDRQQFEAAFNSFGITNKVARANELVKNYNVDSTPTLAVGGKYTTSPGMTGTYEGAITEAQRLLETVLAQ</sequence>
<feature type="chain" id="PRO_5046667053" description="Thiol:disulfide interchange protein" evidence="8">
    <location>
        <begin position="31"/>
        <end position="210"/>
    </location>
</feature>
<dbReference type="PROSITE" id="PS51352">
    <property type="entry name" value="THIOREDOXIN_2"/>
    <property type="match status" value="1"/>
</dbReference>
<feature type="signal peptide" evidence="8">
    <location>
        <begin position="1"/>
        <end position="30"/>
    </location>
</feature>
<dbReference type="CDD" id="cd03019">
    <property type="entry name" value="DsbA_DsbA"/>
    <property type="match status" value="1"/>
</dbReference>
<evidence type="ECO:0000256" key="5">
    <source>
        <dbReference type="ARBA" id="ARBA00023157"/>
    </source>
</evidence>
<keyword evidence="3 8" id="KW-0732">Signal</keyword>
<dbReference type="EMBL" id="JAUZQE010000017">
    <property type="protein sequence ID" value="MDR4126073.1"/>
    <property type="molecule type" value="Genomic_DNA"/>
</dbReference>
<reference evidence="10 11" key="1">
    <citation type="submission" date="2023-08" db="EMBL/GenBank/DDBJ databases">
        <title>Alcaligenaceae gen. nov., a novel taxon isolated from the sludge of Yixing Pesticide Factory.</title>
        <authorList>
            <person name="Ruan L."/>
        </authorList>
    </citation>
    <scope>NUCLEOTIDE SEQUENCE [LARGE SCALE GENOMIC DNA]</scope>
    <source>
        <strain evidence="10 11">LG-2</strain>
    </source>
</reference>
<evidence type="ECO:0000313" key="11">
    <source>
        <dbReference type="Proteomes" id="UP001232156"/>
    </source>
</evidence>
<dbReference type="SUPFAM" id="SSF52833">
    <property type="entry name" value="Thioredoxin-like"/>
    <property type="match status" value="1"/>
</dbReference>
<evidence type="ECO:0000259" key="9">
    <source>
        <dbReference type="PROSITE" id="PS51352"/>
    </source>
</evidence>
<dbReference type="InterPro" id="IPR036249">
    <property type="entry name" value="Thioredoxin-like_sf"/>
</dbReference>
<keyword evidence="6" id="KW-0676">Redox-active center</keyword>
<feature type="domain" description="Thioredoxin" evidence="9">
    <location>
        <begin position="16"/>
        <end position="209"/>
    </location>
</feature>
<dbReference type="Pfam" id="PF01323">
    <property type="entry name" value="DSBA"/>
    <property type="match status" value="1"/>
</dbReference>
<dbReference type="InterPro" id="IPR001853">
    <property type="entry name" value="DSBA-like_thioredoxin_dom"/>
</dbReference>
<dbReference type="PANTHER" id="PTHR35891">
    <property type="entry name" value="THIOL:DISULFIDE INTERCHANGE PROTEIN DSBA"/>
    <property type="match status" value="1"/>
</dbReference>
<dbReference type="PANTHER" id="PTHR35891:SF3">
    <property type="entry name" value="THIOL:DISULFIDE INTERCHANGE PROTEIN DSBL"/>
    <property type="match status" value="1"/>
</dbReference>
<gene>
    <name evidence="10" type="ORF">Q8947_08775</name>
</gene>
<comment type="caution">
    <text evidence="10">The sequence shown here is derived from an EMBL/GenBank/DDBJ whole genome shotgun (WGS) entry which is preliminary data.</text>
</comment>
<evidence type="ECO:0000256" key="7">
    <source>
        <dbReference type="PIRNR" id="PIRNR001488"/>
    </source>
</evidence>
<keyword evidence="5 7" id="KW-1015">Disulfide bond</keyword>
<dbReference type="Proteomes" id="UP001232156">
    <property type="component" value="Unassembled WGS sequence"/>
</dbReference>
<evidence type="ECO:0000256" key="3">
    <source>
        <dbReference type="ARBA" id="ARBA00022729"/>
    </source>
</evidence>
<dbReference type="InterPro" id="IPR023205">
    <property type="entry name" value="DsbA/DsbL"/>
</dbReference>
<proteinExistence type="inferred from homology"/>
<evidence type="ECO:0000313" key="10">
    <source>
        <dbReference type="EMBL" id="MDR4126073.1"/>
    </source>
</evidence>
<keyword evidence="4 7" id="KW-0574">Periplasm</keyword>
<dbReference type="Gene3D" id="3.40.30.10">
    <property type="entry name" value="Glutaredoxin"/>
    <property type="match status" value="1"/>
</dbReference>
<evidence type="ECO:0000256" key="4">
    <source>
        <dbReference type="ARBA" id="ARBA00022764"/>
    </source>
</evidence>
<evidence type="ECO:0000256" key="6">
    <source>
        <dbReference type="ARBA" id="ARBA00023284"/>
    </source>
</evidence>
<evidence type="ECO:0000256" key="1">
    <source>
        <dbReference type="ARBA" id="ARBA00004418"/>
    </source>
</evidence>
<organism evidence="10 11">
    <name type="scientific">Yanghanlia caeni</name>
    <dbReference type="NCBI Taxonomy" id="3064283"/>
    <lineage>
        <taxon>Bacteria</taxon>
        <taxon>Pseudomonadati</taxon>
        <taxon>Pseudomonadota</taxon>
        <taxon>Betaproteobacteria</taxon>
        <taxon>Burkholderiales</taxon>
        <taxon>Alcaligenaceae</taxon>
        <taxon>Yanghanlia</taxon>
    </lineage>
</organism>
<accession>A0ABU1D6K7</accession>
<dbReference type="InterPro" id="IPR013766">
    <property type="entry name" value="Thioredoxin_domain"/>
</dbReference>
<dbReference type="RefSeq" id="WP_165276836.1">
    <property type="nucleotide sequence ID" value="NZ_JAUZQE010000017.1"/>
</dbReference>
<keyword evidence="11" id="KW-1185">Reference proteome</keyword>
<dbReference type="InterPro" id="IPR050824">
    <property type="entry name" value="Thiol_disulfide_DsbA"/>
</dbReference>
<comment type="subcellular location">
    <subcellularLocation>
        <location evidence="1 7">Periplasm</location>
    </subcellularLocation>
</comment>
<evidence type="ECO:0000256" key="2">
    <source>
        <dbReference type="ARBA" id="ARBA00005791"/>
    </source>
</evidence>
<dbReference type="PIRSF" id="PIRSF001488">
    <property type="entry name" value="Tdi_protein"/>
    <property type="match status" value="1"/>
</dbReference>